<evidence type="ECO:0000313" key="4">
    <source>
        <dbReference type="Proteomes" id="UP000019140"/>
    </source>
</evidence>
<dbReference type="AlphaFoldDB" id="W4M4I4"/>
<dbReference type="InterPro" id="IPR013107">
    <property type="entry name" value="Acyl-CoA_DH_C"/>
</dbReference>
<dbReference type="InterPro" id="IPR036250">
    <property type="entry name" value="AcylCo_DH-like_C"/>
</dbReference>
<dbReference type="GO" id="GO:0003995">
    <property type="term" value="F:acyl-CoA dehydrogenase activity"/>
    <property type="evidence" value="ECO:0007669"/>
    <property type="project" value="TreeGrafter"/>
</dbReference>
<accession>W4M4I4</accession>
<dbReference type="PANTHER" id="PTHR48083">
    <property type="entry name" value="MEDIUM-CHAIN SPECIFIC ACYL-COA DEHYDROGENASE, MITOCHONDRIAL-RELATED"/>
    <property type="match status" value="1"/>
</dbReference>
<dbReference type="InterPro" id="IPR009100">
    <property type="entry name" value="AcylCoA_DH/oxidase_NM_dom_sf"/>
</dbReference>
<dbReference type="Pfam" id="PF08028">
    <property type="entry name" value="Acyl-CoA_dh_2"/>
    <property type="match status" value="1"/>
</dbReference>
<name>W4M4I4_9BACT</name>
<keyword evidence="1" id="KW-0560">Oxidoreductase</keyword>
<sequence length="322" mass="35043">MTQLEVIEAVTYIDPSAGWSLMIGNGSIALVGAFLPDDAITQIFTGERLPRTAGSFMPGNAVPVEGGYRVTGRWSWGSGVRHAEWVAAQALVMSAGDNSPQPRMMVFPSARAEIDDNWHVAGLKGTGSCDFSVSDLFVPEAFTFDARTFEPQRGGPLYHLGLPGLVINEHVGFALGVGRRALDEIIGLAKSKRRGYAKQVSLADRQVFQRVIAEADLRLRAARHLMLEVFERAWQTVCSGRSPEPQLQAEMRSAATFATDVALEVTSTAFRYGGGSTVWLDSILQRCLRDLYVGASHLMVSDSAYEHYGRALLGFTDVDPMG</sequence>
<dbReference type="PANTHER" id="PTHR48083:SF5">
    <property type="entry name" value="NRGC PROTEIN"/>
    <property type="match status" value="1"/>
</dbReference>
<gene>
    <name evidence="3" type="ORF">ETSY2_25010</name>
</gene>
<feature type="domain" description="Acyl-CoA dehydrogenase C-terminal" evidence="2">
    <location>
        <begin position="171"/>
        <end position="301"/>
    </location>
</feature>
<dbReference type="InterPro" id="IPR046373">
    <property type="entry name" value="Acyl-CoA_Oxase/DH_mid-dom_sf"/>
</dbReference>
<dbReference type="PATRIC" id="fig|1429439.4.peg.4244"/>
<evidence type="ECO:0000259" key="2">
    <source>
        <dbReference type="Pfam" id="PF08028"/>
    </source>
</evidence>
<dbReference type="EMBL" id="AZHX01001046">
    <property type="protein sequence ID" value="ETX05093.1"/>
    <property type="molecule type" value="Genomic_DNA"/>
</dbReference>
<proteinExistence type="predicted"/>
<comment type="caution">
    <text evidence="3">The sequence shown here is derived from an EMBL/GenBank/DDBJ whole genome shotgun (WGS) entry which is preliminary data.</text>
</comment>
<evidence type="ECO:0000256" key="1">
    <source>
        <dbReference type="ARBA" id="ARBA00023002"/>
    </source>
</evidence>
<dbReference type="Gene3D" id="1.20.140.10">
    <property type="entry name" value="Butyryl-CoA Dehydrogenase, subunit A, domain 3"/>
    <property type="match status" value="1"/>
</dbReference>
<dbReference type="SUPFAM" id="SSF47203">
    <property type="entry name" value="Acyl-CoA dehydrogenase C-terminal domain-like"/>
    <property type="match status" value="1"/>
</dbReference>
<reference evidence="3 4" key="1">
    <citation type="journal article" date="2014" name="Nature">
        <title>An environmental bacterial taxon with a large and distinct metabolic repertoire.</title>
        <authorList>
            <person name="Wilson M.C."/>
            <person name="Mori T."/>
            <person name="Ruckert C."/>
            <person name="Uria A.R."/>
            <person name="Helf M.J."/>
            <person name="Takada K."/>
            <person name="Gernert C."/>
            <person name="Steffens U.A."/>
            <person name="Heycke N."/>
            <person name="Schmitt S."/>
            <person name="Rinke C."/>
            <person name="Helfrich E.J."/>
            <person name="Brachmann A.O."/>
            <person name="Gurgui C."/>
            <person name="Wakimoto T."/>
            <person name="Kracht M."/>
            <person name="Crusemann M."/>
            <person name="Hentschel U."/>
            <person name="Abe I."/>
            <person name="Matsunaga S."/>
            <person name="Kalinowski J."/>
            <person name="Takeyama H."/>
            <person name="Piel J."/>
        </authorList>
    </citation>
    <scope>NUCLEOTIDE SEQUENCE [LARGE SCALE GENOMIC DNA]</scope>
    <source>
        <strain evidence="4">TSY2</strain>
    </source>
</reference>
<evidence type="ECO:0000313" key="3">
    <source>
        <dbReference type="EMBL" id="ETX05093.1"/>
    </source>
</evidence>
<dbReference type="GO" id="GO:0033539">
    <property type="term" value="P:fatty acid beta-oxidation using acyl-CoA dehydrogenase"/>
    <property type="evidence" value="ECO:0007669"/>
    <property type="project" value="TreeGrafter"/>
</dbReference>
<dbReference type="InterPro" id="IPR050741">
    <property type="entry name" value="Acyl-CoA_dehydrogenase"/>
</dbReference>
<keyword evidence="4" id="KW-1185">Reference proteome</keyword>
<dbReference type="Proteomes" id="UP000019140">
    <property type="component" value="Unassembled WGS sequence"/>
</dbReference>
<dbReference type="Gene3D" id="2.40.110.10">
    <property type="entry name" value="Butyryl-CoA Dehydrogenase, subunit A, domain 2"/>
    <property type="match status" value="1"/>
</dbReference>
<dbReference type="SUPFAM" id="SSF56645">
    <property type="entry name" value="Acyl-CoA dehydrogenase NM domain-like"/>
    <property type="match status" value="1"/>
</dbReference>
<protein>
    <recommendedName>
        <fullName evidence="2">Acyl-CoA dehydrogenase C-terminal domain-containing protein</fullName>
    </recommendedName>
</protein>
<dbReference type="HOGENOM" id="CLU_018204_2_0_7"/>
<dbReference type="GO" id="GO:0005737">
    <property type="term" value="C:cytoplasm"/>
    <property type="evidence" value="ECO:0007669"/>
    <property type="project" value="TreeGrafter"/>
</dbReference>
<organism evidence="3 4">
    <name type="scientific">Candidatus Entotheonella gemina</name>
    <dbReference type="NCBI Taxonomy" id="1429439"/>
    <lineage>
        <taxon>Bacteria</taxon>
        <taxon>Pseudomonadati</taxon>
        <taxon>Nitrospinota/Tectimicrobiota group</taxon>
        <taxon>Candidatus Tectimicrobiota</taxon>
        <taxon>Candidatus Entotheonellia</taxon>
        <taxon>Candidatus Entotheonellales</taxon>
        <taxon>Candidatus Entotheonellaceae</taxon>
        <taxon>Candidatus Entotheonella</taxon>
    </lineage>
</organism>